<sequence>MHAMQKASIIIHKTLRKTLSFHFSTSSSELPNSPPPSSAYYDELIDFAARNRDFTTVQHLLNKRAKDGCFNTTNTFKFIATNDPANLHQVMQCLNNLDGGLARKGSYNALIAQLSKLGRIREAMVVVHEMVKKDYGAKATSFHPILNALTKRREMGEAWFVLELMRERGIRTDTTSYNYLLTSYCFIGDLESSCLVLRKMREVGLEEDLRTYDSLVLGACRWGKLEGALMILRRMVYVGLSPLYATYAHVINAMCRDGFYHQAVELVRCYAGRDSKLDFDNFGLLATRLLKLKRFDEAKIVVEEMENRNIPINDSLRCVFNPPKPKFGL</sequence>
<evidence type="ECO:0000313" key="6">
    <source>
        <dbReference type="EMBL" id="GAA0164899.1"/>
    </source>
</evidence>
<keyword evidence="8" id="KW-1185">Reference proteome</keyword>
<dbReference type="PROSITE" id="PS51375">
    <property type="entry name" value="PPR"/>
    <property type="match status" value="4"/>
</dbReference>
<dbReference type="EMBL" id="BAABME010016139">
    <property type="protein sequence ID" value="GAA0144656.1"/>
    <property type="molecule type" value="Genomic_DNA"/>
</dbReference>
<protein>
    <recommendedName>
        <fullName evidence="4">Pentatricopeptide repeat-containing protein-mitochondrial domain-containing protein</fullName>
    </recommendedName>
</protein>
<evidence type="ECO:0000256" key="1">
    <source>
        <dbReference type="ARBA" id="ARBA00007626"/>
    </source>
</evidence>
<comment type="caution">
    <text evidence="6">The sequence shown here is derived from an EMBL/GenBank/DDBJ whole genome shotgun (WGS) entry which is preliminary data.</text>
</comment>
<evidence type="ECO:0000313" key="7">
    <source>
        <dbReference type="EMBL" id="GAA0167274.1"/>
    </source>
</evidence>
<dbReference type="EMBL" id="BAABME010006025">
    <property type="protein sequence ID" value="GAA0167274.1"/>
    <property type="molecule type" value="Genomic_DNA"/>
</dbReference>
<dbReference type="Proteomes" id="UP001454036">
    <property type="component" value="Unassembled WGS sequence"/>
</dbReference>
<dbReference type="Pfam" id="PF23276">
    <property type="entry name" value="TPR_24"/>
    <property type="match status" value="1"/>
</dbReference>
<evidence type="ECO:0000313" key="5">
    <source>
        <dbReference type="EMBL" id="GAA0144656.1"/>
    </source>
</evidence>
<reference evidence="6 8" key="1">
    <citation type="submission" date="2024-01" db="EMBL/GenBank/DDBJ databases">
        <title>The complete chloroplast genome sequence of Lithospermum erythrorhizon: insights into the phylogenetic relationship among Boraginaceae species and the maternal lineages of purple gromwells.</title>
        <authorList>
            <person name="Okada T."/>
            <person name="Watanabe K."/>
        </authorList>
    </citation>
    <scope>NUCLEOTIDE SEQUENCE [LARGE SCALE GENOMIC DNA]</scope>
</reference>
<dbReference type="InterPro" id="IPR011990">
    <property type="entry name" value="TPR-like_helical_dom_sf"/>
</dbReference>
<dbReference type="InterPro" id="IPR057027">
    <property type="entry name" value="TPR_mt"/>
</dbReference>
<dbReference type="Gene3D" id="1.25.40.10">
    <property type="entry name" value="Tetratricopeptide repeat domain"/>
    <property type="match status" value="2"/>
</dbReference>
<feature type="repeat" description="PPR" evidence="3">
    <location>
        <begin position="103"/>
        <end position="137"/>
    </location>
</feature>
<feature type="repeat" description="PPR" evidence="3">
    <location>
        <begin position="138"/>
        <end position="172"/>
    </location>
</feature>
<evidence type="ECO:0000313" key="8">
    <source>
        <dbReference type="Proteomes" id="UP001454036"/>
    </source>
</evidence>
<name>A0AAV3QLF2_LITER</name>
<dbReference type="NCBIfam" id="TIGR00756">
    <property type="entry name" value="PPR"/>
    <property type="match status" value="2"/>
</dbReference>
<dbReference type="InterPro" id="IPR002885">
    <property type="entry name" value="PPR_rpt"/>
</dbReference>
<proteinExistence type="inferred from homology"/>
<feature type="repeat" description="PPR" evidence="3">
    <location>
        <begin position="173"/>
        <end position="207"/>
    </location>
</feature>
<organism evidence="6 8">
    <name type="scientific">Lithospermum erythrorhizon</name>
    <name type="common">Purple gromwell</name>
    <name type="synonym">Lithospermum officinale var. erythrorhizon</name>
    <dbReference type="NCBI Taxonomy" id="34254"/>
    <lineage>
        <taxon>Eukaryota</taxon>
        <taxon>Viridiplantae</taxon>
        <taxon>Streptophyta</taxon>
        <taxon>Embryophyta</taxon>
        <taxon>Tracheophyta</taxon>
        <taxon>Spermatophyta</taxon>
        <taxon>Magnoliopsida</taxon>
        <taxon>eudicotyledons</taxon>
        <taxon>Gunneridae</taxon>
        <taxon>Pentapetalae</taxon>
        <taxon>asterids</taxon>
        <taxon>lamiids</taxon>
        <taxon>Boraginales</taxon>
        <taxon>Boraginaceae</taxon>
        <taxon>Boraginoideae</taxon>
        <taxon>Lithospermeae</taxon>
        <taxon>Lithospermum</taxon>
    </lineage>
</organism>
<evidence type="ECO:0000256" key="3">
    <source>
        <dbReference type="PROSITE-ProRule" id="PRU00708"/>
    </source>
</evidence>
<comment type="similarity">
    <text evidence="1">Belongs to the PPR family. P subfamily.</text>
</comment>
<dbReference type="PANTHER" id="PTHR47936:SF3">
    <property type="entry name" value="PENTACOTRIPEPTIDE-REPEAT REGION OF PRORP DOMAIN-CONTAINING PROTEIN"/>
    <property type="match status" value="1"/>
</dbReference>
<dbReference type="PANTHER" id="PTHR47936">
    <property type="entry name" value="PPR_LONG DOMAIN-CONTAINING PROTEIN"/>
    <property type="match status" value="1"/>
</dbReference>
<accession>A0AAV3QLF2</accession>
<dbReference type="EMBL" id="BAABME010005189">
    <property type="protein sequence ID" value="GAA0164899.1"/>
    <property type="molecule type" value="Genomic_DNA"/>
</dbReference>
<gene>
    <name evidence="6" type="ORF">LIER_20429</name>
    <name evidence="7" type="ORF">LIER_22243</name>
    <name evidence="5" type="ORF">LIER_35981</name>
</gene>
<dbReference type="AlphaFoldDB" id="A0AAV3QLF2"/>
<dbReference type="Pfam" id="PF13812">
    <property type="entry name" value="PPR_3"/>
    <property type="match status" value="1"/>
</dbReference>
<evidence type="ECO:0000259" key="4">
    <source>
        <dbReference type="Pfam" id="PF23276"/>
    </source>
</evidence>
<keyword evidence="2" id="KW-0677">Repeat</keyword>
<feature type="repeat" description="PPR" evidence="3">
    <location>
        <begin position="208"/>
        <end position="242"/>
    </location>
</feature>
<feature type="domain" description="Pentatricopeptide repeat-containing protein-mitochondrial" evidence="4">
    <location>
        <begin position="88"/>
        <end position="192"/>
    </location>
</feature>
<evidence type="ECO:0000256" key="2">
    <source>
        <dbReference type="ARBA" id="ARBA00022737"/>
    </source>
</evidence>